<feature type="domain" description="Type II secretion system protein GspF" evidence="8">
    <location>
        <begin position="24"/>
        <end position="135"/>
    </location>
</feature>
<evidence type="ECO:0000259" key="8">
    <source>
        <dbReference type="Pfam" id="PF00482"/>
    </source>
</evidence>
<evidence type="ECO:0000313" key="10">
    <source>
        <dbReference type="Proteomes" id="UP000321574"/>
    </source>
</evidence>
<dbReference type="Proteomes" id="UP000321574">
    <property type="component" value="Unassembled WGS sequence"/>
</dbReference>
<dbReference type="GO" id="GO:0005886">
    <property type="term" value="C:plasma membrane"/>
    <property type="evidence" value="ECO:0007669"/>
    <property type="project" value="UniProtKB-SubCell"/>
</dbReference>
<evidence type="ECO:0000256" key="4">
    <source>
        <dbReference type="ARBA" id="ARBA00022692"/>
    </source>
</evidence>
<organism evidence="9 10">
    <name type="scientific">Cerasibacillus terrae</name>
    <dbReference type="NCBI Taxonomy" id="2498845"/>
    <lineage>
        <taxon>Bacteria</taxon>
        <taxon>Bacillati</taxon>
        <taxon>Bacillota</taxon>
        <taxon>Bacilli</taxon>
        <taxon>Bacillales</taxon>
        <taxon>Bacillaceae</taxon>
        <taxon>Cerasibacillus</taxon>
    </lineage>
</organism>
<evidence type="ECO:0000313" key="9">
    <source>
        <dbReference type="EMBL" id="TXL67964.1"/>
    </source>
</evidence>
<dbReference type="Gene3D" id="1.20.81.30">
    <property type="entry name" value="Type II secretion system (T2SS), domain F"/>
    <property type="match status" value="2"/>
</dbReference>
<dbReference type="InterPro" id="IPR042094">
    <property type="entry name" value="T2SS_GspF_sf"/>
</dbReference>
<keyword evidence="10" id="KW-1185">Reference proteome</keyword>
<keyword evidence="5 7" id="KW-1133">Transmembrane helix</keyword>
<evidence type="ECO:0000256" key="6">
    <source>
        <dbReference type="ARBA" id="ARBA00023136"/>
    </source>
</evidence>
<evidence type="ECO:0000256" key="7">
    <source>
        <dbReference type="SAM" id="Phobius"/>
    </source>
</evidence>
<keyword evidence="6 7" id="KW-0472">Membrane</keyword>
<dbReference type="OrthoDB" id="2974223at2"/>
<name>A0A5C8P3S6_9BACI</name>
<sequence>MHMDIFPNQIFKNKSLKTDIQLRFLNRLSQSLNNGYPLLAALEAFQWDYELRKPAERIILSLRNGVSFDKALEEADFHPTITSFLYFTKDGNLTENIEKCAELFEKRMKHTKKLKQISRYPFILFIIFAVLLFFIKKSVLPSFIDLFQSTPNTGITIKFSIFFINLLFQTMVMIIFITLITALVWYVIKHKWNIERRIKIYHRIPIFRQYIQLHTSYLFATHISTLLKTGIPLKEILTIMHEQKNLPIIAFYTGLMTEQLKKGVYITSLLQSLPLLDPKLGMIFQKHSDRYALETDLTIYAELKAEEFHERLMKMIISIQPIFFICLACFIIFIYIALMWPMFQLIKTV</sequence>
<feature type="transmembrane region" description="Helical" evidence="7">
    <location>
        <begin position="321"/>
        <end position="343"/>
    </location>
</feature>
<evidence type="ECO:0000256" key="1">
    <source>
        <dbReference type="ARBA" id="ARBA00004651"/>
    </source>
</evidence>
<dbReference type="InterPro" id="IPR003004">
    <property type="entry name" value="GspF/PilC"/>
</dbReference>
<comment type="subcellular location">
    <subcellularLocation>
        <location evidence="1">Cell membrane</location>
        <topology evidence="1">Multi-pass membrane protein</topology>
    </subcellularLocation>
</comment>
<protein>
    <submittedName>
        <fullName evidence="9">Chromosome partitioning protein ParA</fullName>
    </submittedName>
</protein>
<dbReference type="InterPro" id="IPR018076">
    <property type="entry name" value="T2SS_GspF_dom"/>
</dbReference>
<keyword evidence="4 7" id="KW-0812">Transmembrane</keyword>
<comment type="similarity">
    <text evidence="2">Belongs to the GSP F family.</text>
</comment>
<gene>
    <name evidence="9" type="ORF">FHP05_02785</name>
</gene>
<evidence type="ECO:0000256" key="3">
    <source>
        <dbReference type="ARBA" id="ARBA00022475"/>
    </source>
</evidence>
<dbReference type="PANTHER" id="PTHR30012">
    <property type="entry name" value="GENERAL SECRETION PATHWAY PROTEIN"/>
    <property type="match status" value="1"/>
</dbReference>
<feature type="transmembrane region" description="Helical" evidence="7">
    <location>
        <begin position="117"/>
        <end position="135"/>
    </location>
</feature>
<feature type="transmembrane region" description="Helical" evidence="7">
    <location>
        <begin position="155"/>
        <end position="188"/>
    </location>
</feature>
<dbReference type="NCBIfam" id="NF041012">
    <property type="entry name" value="T4P_ComGB"/>
    <property type="match status" value="1"/>
</dbReference>
<reference evidence="9 10" key="1">
    <citation type="submission" date="2019-06" db="EMBL/GenBank/DDBJ databases">
        <title>Cerasibacillus sp. nov., isolated from maize field.</title>
        <authorList>
            <person name="Lin S.-Y."/>
            <person name="Tsai C.-F."/>
            <person name="Young C.-C."/>
        </authorList>
    </citation>
    <scope>NUCLEOTIDE SEQUENCE [LARGE SCALE GENOMIC DNA]</scope>
    <source>
        <strain evidence="9 10">CC-CFT480</strain>
    </source>
</reference>
<dbReference type="InterPro" id="IPR047692">
    <property type="entry name" value="T4P_ComGB"/>
</dbReference>
<accession>A0A5C8P3S6</accession>
<evidence type="ECO:0000256" key="5">
    <source>
        <dbReference type="ARBA" id="ARBA00022989"/>
    </source>
</evidence>
<evidence type="ECO:0000256" key="2">
    <source>
        <dbReference type="ARBA" id="ARBA00005745"/>
    </source>
</evidence>
<dbReference type="PANTHER" id="PTHR30012:SF0">
    <property type="entry name" value="TYPE II SECRETION SYSTEM PROTEIN F-RELATED"/>
    <property type="match status" value="1"/>
</dbReference>
<dbReference type="Pfam" id="PF00482">
    <property type="entry name" value="T2SSF"/>
    <property type="match status" value="2"/>
</dbReference>
<feature type="domain" description="Type II secretion system protein GspF" evidence="8">
    <location>
        <begin position="219"/>
        <end position="341"/>
    </location>
</feature>
<dbReference type="AlphaFoldDB" id="A0A5C8P3S6"/>
<dbReference type="EMBL" id="VDUW01000001">
    <property type="protein sequence ID" value="TXL67964.1"/>
    <property type="molecule type" value="Genomic_DNA"/>
</dbReference>
<dbReference type="PRINTS" id="PR00812">
    <property type="entry name" value="BCTERIALGSPF"/>
</dbReference>
<comment type="caution">
    <text evidence="9">The sequence shown here is derived from an EMBL/GenBank/DDBJ whole genome shotgun (WGS) entry which is preliminary data.</text>
</comment>
<proteinExistence type="inferred from homology"/>
<keyword evidence="3" id="KW-1003">Cell membrane</keyword>